<accession>A7ENP0</accession>
<keyword evidence="2" id="KW-1185">Reference proteome</keyword>
<dbReference type="GeneID" id="5487836"/>
<dbReference type="RefSeq" id="XP_001591493.1">
    <property type="nucleotide sequence ID" value="XM_001591443.1"/>
</dbReference>
<proteinExistence type="predicted"/>
<dbReference type="HOGENOM" id="CLU_2321764_0_0_1"/>
<dbReference type="EMBL" id="CH476629">
    <property type="protein sequence ID" value="EDO04456.1"/>
    <property type="molecule type" value="Genomic_DNA"/>
</dbReference>
<organism evidence="1 2">
    <name type="scientific">Sclerotinia sclerotiorum (strain ATCC 18683 / 1980 / Ss-1)</name>
    <name type="common">White mold</name>
    <name type="synonym">Whetzelinia sclerotiorum</name>
    <dbReference type="NCBI Taxonomy" id="665079"/>
    <lineage>
        <taxon>Eukaryota</taxon>
        <taxon>Fungi</taxon>
        <taxon>Dikarya</taxon>
        <taxon>Ascomycota</taxon>
        <taxon>Pezizomycotina</taxon>
        <taxon>Leotiomycetes</taxon>
        <taxon>Helotiales</taxon>
        <taxon>Sclerotiniaceae</taxon>
        <taxon>Sclerotinia</taxon>
    </lineage>
</organism>
<evidence type="ECO:0000313" key="1">
    <source>
        <dbReference type="EMBL" id="EDO04456.1"/>
    </source>
</evidence>
<dbReference type="Proteomes" id="UP000001312">
    <property type="component" value="Unassembled WGS sequence"/>
</dbReference>
<gene>
    <name evidence="1" type="ORF">SS1G_06939</name>
</gene>
<protein>
    <submittedName>
        <fullName evidence="1">Uncharacterized protein</fullName>
    </submittedName>
</protein>
<dbReference type="InParanoid" id="A7ENP0"/>
<name>A7ENP0_SCLS1</name>
<evidence type="ECO:0000313" key="2">
    <source>
        <dbReference type="Proteomes" id="UP000001312"/>
    </source>
</evidence>
<dbReference type="KEGG" id="ssl:SS1G_06939"/>
<reference evidence="2" key="1">
    <citation type="journal article" date="2011" name="PLoS Genet.">
        <title>Genomic analysis of the necrotrophic fungal pathogens Sclerotinia sclerotiorum and Botrytis cinerea.</title>
        <authorList>
            <person name="Amselem J."/>
            <person name="Cuomo C.A."/>
            <person name="van Kan J.A."/>
            <person name="Viaud M."/>
            <person name="Benito E.P."/>
            <person name="Couloux A."/>
            <person name="Coutinho P.M."/>
            <person name="de Vries R.P."/>
            <person name="Dyer P.S."/>
            <person name="Fillinger S."/>
            <person name="Fournier E."/>
            <person name="Gout L."/>
            <person name="Hahn M."/>
            <person name="Kohn L."/>
            <person name="Lapalu N."/>
            <person name="Plummer K.M."/>
            <person name="Pradier J.M."/>
            <person name="Quevillon E."/>
            <person name="Sharon A."/>
            <person name="Simon A."/>
            <person name="ten Have A."/>
            <person name="Tudzynski B."/>
            <person name="Tudzynski P."/>
            <person name="Wincker P."/>
            <person name="Andrew M."/>
            <person name="Anthouard V."/>
            <person name="Beever R.E."/>
            <person name="Beffa R."/>
            <person name="Benoit I."/>
            <person name="Bouzid O."/>
            <person name="Brault B."/>
            <person name="Chen Z."/>
            <person name="Choquer M."/>
            <person name="Collemare J."/>
            <person name="Cotton P."/>
            <person name="Danchin E.G."/>
            <person name="Da Silva C."/>
            <person name="Gautier A."/>
            <person name="Giraud C."/>
            <person name="Giraud T."/>
            <person name="Gonzalez C."/>
            <person name="Grossetete S."/>
            <person name="Guldener U."/>
            <person name="Henrissat B."/>
            <person name="Howlett B.J."/>
            <person name="Kodira C."/>
            <person name="Kretschmer M."/>
            <person name="Lappartient A."/>
            <person name="Leroch M."/>
            <person name="Levis C."/>
            <person name="Mauceli E."/>
            <person name="Neuveglise C."/>
            <person name="Oeser B."/>
            <person name="Pearson M."/>
            <person name="Poulain J."/>
            <person name="Poussereau N."/>
            <person name="Quesneville H."/>
            <person name="Rascle C."/>
            <person name="Schumacher J."/>
            <person name="Segurens B."/>
            <person name="Sexton A."/>
            <person name="Silva E."/>
            <person name="Sirven C."/>
            <person name="Soanes D.M."/>
            <person name="Talbot N.J."/>
            <person name="Templeton M."/>
            <person name="Yandava C."/>
            <person name="Yarden O."/>
            <person name="Zeng Q."/>
            <person name="Rollins J.A."/>
            <person name="Lebrun M.H."/>
            <person name="Dickman M."/>
        </authorList>
    </citation>
    <scope>NUCLEOTIDE SEQUENCE [LARGE SCALE GENOMIC DNA]</scope>
    <source>
        <strain evidence="2">ATCC 18683 / 1980 / Ss-1</strain>
    </source>
</reference>
<dbReference type="AlphaFoldDB" id="A7ENP0"/>
<sequence>MGVCIIGKENLHNLGRKVLINVDRTTKKMLPCSSDVSHGCLDGTMNVWQSPPRNKIYRGLQEHKYVAQGGSSTYQTYTTLTFQNEVLQVSNLWDARNHK</sequence>